<dbReference type="GO" id="GO:0032259">
    <property type="term" value="P:methylation"/>
    <property type="evidence" value="ECO:0007669"/>
    <property type="project" value="UniProtKB-KW"/>
</dbReference>
<dbReference type="PANTHER" id="PTHR46098">
    <property type="entry name" value="TRNA (CYTOSINE(38)-C(5))-METHYLTRANSFERASE"/>
    <property type="match status" value="1"/>
</dbReference>
<dbReference type="InterPro" id="IPR029063">
    <property type="entry name" value="SAM-dependent_MTases_sf"/>
</dbReference>
<dbReference type="EnsemblProtists" id="EOD27256">
    <property type="protein sequence ID" value="EOD27256"/>
    <property type="gene ID" value="EMIHUDRAFT_56843"/>
</dbReference>
<keyword evidence="8" id="KW-1185">Reference proteome</keyword>
<reference evidence="8" key="1">
    <citation type="journal article" date="2013" name="Nature">
        <title>Pan genome of the phytoplankton Emiliania underpins its global distribution.</title>
        <authorList>
            <person name="Read B.A."/>
            <person name="Kegel J."/>
            <person name="Klute M.J."/>
            <person name="Kuo A."/>
            <person name="Lefebvre S.C."/>
            <person name="Maumus F."/>
            <person name="Mayer C."/>
            <person name="Miller J."/>
            <person name="Monier A."/>
            <person name="Salamov A."/>
            <person name="Young J."/>
            <person name="Aguilar M."/>
            <person name="Claverie J.M."/>
            <person name="Frickenhaus S."/>
            <person name="Gonzalez K."/>
            <person name="Herman E.K."/>
            <person name="Lin Y.C."/>
            <person name="Napier J."/>
            <person name="Ogata H."/>
            <person name="Sarno A.F."/>
            <person name="Shmutz J."/>
            <person name="Schroeder D."/>
            <person name="de Vargas C."/>
            <person name="Verret F."/>
            <person name="von Dassow P."/>
            <person name="Valentin K."/>
            <person name="Van de Peer Y."/>
            <person name="Wheeler G."/>
            <person name="Dacks J.B."/>
            <person name="Delwiche C.F."/>
            <person name="Dyhrman S.T."/>
            <person name="Glockner G."/>
            <person name="John U."/>
            <person name="Richards T."/>
            <person name="Worden A.Z."/>
            <person name="Zhang X."/>
            <person name="Grigoriev I.V."/>
            <person name="Allen A.E."/>
            <person name="Bidle K."/>
            <person name="Borodovsky M."/>
            <person name="Bowler C."/>
            <person name="Brownlee C."/>
            <person name="Cock J.M."/>
            <person name="Elias M."/>
            <person name="Gladyshev V.N."/>
            <person name="Groth M."/>
            <person name="Guda C."/>
            <person name="Hadaegh A."/>
            <person name="Iglesias-Rodriguez M.D."/>
            <person name="Jenkins J."/>
            <person name="Jones B.M."/>
            <person name="Lawson T."/>
            <person name="Leese F."/>
            <person name="Lindquist E."/>
            <person name="Lobanov A."/>
            <person name="Lomsadze A."/>
            <person name="Malik S.B."/>
            <person name="Marsh M.E."/>
            <person name="Mackinder L."/>
            <person name="Mock T."/>
            <person name="Mueller-Roeber B."/>
            <person name="Pagarete A."/>
            <person name="Parker M."/>
            <person name="Probert I."/>
            <person name="Quesneville H."/>
            <person name="Raines C."/>
            <person name="Rensing S.A."/>
            <person name="Riano-Pachon D.M."/>
            <person name="Richier S."/>
            <person name="Rokitta S."/>
            <person name="Shiraiwa Y."/>
            <person name="Soanes D.M."/>
            <person name="van der Giezen M."/>
            <person name="Wahlund T.M."/>
            <person name="Williams B."/>
            <person name="Wilson W."/>
            <person name="Wolfe G."/>
            <person name="Wurch L.L."/>
        </authorList>
    </citation>
    <scope>NUCLEOTIDE SEQUENCE</scope>
</reference>
<evidence type="ECO:0000256" key="3">
    <source>
        <dbReference type="ARBA" id="ARBA00022691"/>
    </source>
</evidence>
<evidence type="ECO:0000256" key="5">
    <source>
        <dbReference type="RuleBase" id="RU000416"/>
    </source>
</evidence>
<reference evidence="7" key="2">
    <citation type="submission" date="2024-10" db="UniProtKB">
        <authorList>
            <consortium name="EnsemblProtists"/>
        </authorList>
    </citation>
    <scope>IDENTIFICATION</scope>
</reference>
<protein>
    <recommendedName>
        <fullName evidence="6">Cytosine-specific methyltransferase</fullName>
        <ecNumber evidence="6">2.1.1.37</ecNumber>
    </recommendedName>
</protein>
<evidence type="ECO:0000313" key="7">
    <source>
        <dbReference type="EnsemblProtists" id="EOD27256"/>
    </source>
</evidence>
<name>A0A0D3JUS1_EMIH1</name>
<evidence type="ECO:0000256" key="4">
    <source>
        <dbReference type="PROSITE-ProRule" id="PRU01016"/>
    </source>
</evidence>
<keyword evidence="3 4" id="KW-0949">S-adenosyl-L-methionine</keyword>
<evidence type="ECO:0000256" key="2">
    <source>
        <dbReference type="ARBA" id="ARBA00022679"/>
    </source>
</evidence>
<evidence type="ECO:0000256" key="6">
    <source>
        <dbReference type="RuleBase" id="RU000417"/>
    </source>
</evidence>
<accession>A0A0D3JUS1</accession>
<comment type="catalytic activity">
    <reaction evidence="6">
        <text>a 2'-deoxycytidine in DNA + S-adenosyl-L-methionine = a 5-methyl-2'-deoxycytidine in DNA + S-adenosyl-L-homocysteine + H(+)</text>
        <dbReference type="Rhea" id="RHEA:13681"/>
        <dbReference type="Rhea" id="RHEA-COMP:11369"/>
        <dbReference type="Rhea" id="RHEA-COMP:11370"/>
        <dbReference type="ChEBI" id="CHEBI:15378"/>
        <dbReference type="ChEBI" id="CHEBI:57856"/>
        <dbReference type="ChEBI" id="CHEBI:59789"/>
        <dbReference type="ChEBI" id="CHEBI:85452"/>
        <dbReference type="ChEBI" id="CHEBI:85454"/>
        <dbReference type="EC" id="2.1.1.37"/>
    </reaction>
</comment>
<dbReference type="PRINTS" id="PR00105">
    <property type="entry name" value="C5METTRFRASE"/>
</dbReference>
<comment type="similarity">
    <text evidence="4 5">Belongs to the class I-like SAM-binding methyltransferase superfamily. C5-methyltransferase family.</text>
</comment>
<organism evidence="7 8">
    <name type="scientific">Emiliania huxleyi (strain CCMP1516)</name>
    <dbReference type="NCBI Taxonomy" id="280463"/>
    <lineage>
        <taxon>Eukaryota</taxon>
        <taxon>Haptista</taxon>
        <taxon>Haptophyta</taxon>
        <taxon>Prymnesiophyceae</taxon>
        <taxon>Isochrysidales</taxon>
        <taxon>Noelaerhabdaceae</taxon>
        <taxon>Emiliania</taxon>
    </lineage>
</organism>
<dbReference type="SUPFAM" id="SSF53335">
    <property type="entry name" value="S-adenosyl-L-methionine-dependent methyltransferases"/>
    <property type="match status" value="1"/>
</dbReference>
<dbReference type="Proteomes" id="UP000013827">
    <property type="component" value="Unassembled WGS sequence"/>
</dbReference>
<keyword evidence="1 4" id="KW-0489">Methyltransferase</keyword>
<dbReference type="InterPro" id="IPR001525">
    <property type="entry name" value="C5_MeTfrase"/>
</dbReference>
<dbReference type="PROSITE" id="PS00094">
    <property type="entry name" value="C5_MTASE_1"/>
    <property type="match status" value="1"/>
</dbReference>
<dbReference type="HOGENOM" id="CLU_006958_7_0_1"/>
<dbReference type="RefSeq" id="XP_005779685.1">
    <property type="nucleotide sequence ID" value="XM_005779628.1"/>
</dbReference>
<dbReference type="AlphaFoldDB" id="A0A0D3JUS1"/>
<dbReference type="PANTHER" id="PTHR46098:SF1">
    <property type="entry name" value="TRNA (CYTOSINE(38)-C(5))-METHYLTRANSFERASE"/>
    <property type="match status" value="1"/>
</dbReference>
<dbReference type="Pfam" id="PF00145">
    <property type="entry name" value="DNA_methylase"/>
    <property type="match status" value="1"/>
</dbReference>
<dbReference type="NCBIfam" id="TIGR00675">
    <property type="entry name" value="dcm"/>
    <property type="match status" value="1"/>
</dbReference>
<dbReference type="InterPro" id="IPR050750">
    <property type="entry name" value="C5-MTase"/>
</dbReference>
<dbReference type="PROSITE" id="PS51679">
    <property type="entry name" value="SAM_MT_C5"/>
    <property type="match status" value="1"/>
</dbReference>
<evidence type="ECO:0000256" key="1">
    <source>
        <dbReference type="ARBA" id="ARBA00022603"/>
    </source>
</evidence>
<sequence length="173" mass="18577">FIELFAGIGGFRVALAALGGRCVFASEVDPFARGSYAANHCGERPAGDITQIDASSVPAHDVLAAGFPCQPFSFSGKRGGLGDPRGALFLEIVRLARAHQPKALLLENVRGLESHDGGRTLAIILRELEGCGYCARHAVIDAVGLLPQQRARVFIVALRADVRQQYDFPRLPR</sequence>
<dbReference type="GO" id="GO:0003886">
    <property type="term" value="F:DNA (cytosine-5-)-methyltransferase activity"/>
    <property type="evidence" value="ECO:0007669"/>
    <property type="project" value="UniProtKB-EC"/>
</dbReference>
<dbReference type="Gene3D" id="3.40.50.150">
    <property type="entry name" value="Vaccinia Virus protein VP39"/>
    <property type="match status" value="1"/>
</dbReference>
<dbReference type="eggNOG" id="KOG0919">
    <property type="taxonomic scope" value="Eukaryota"/>
</dbReference>
<proteinExistence type="inferred from homology"/>
<dbReference type="PaxDb" id="2903-EOD27256"/>
<dbReference type="EC" id="2.1.1.37" evidence="6"/>
<dbReference type="KEGG" id="ehx:EMIHUDRAFT_56843"/>
<keyword evidence="2 4" id="KW-0808">Transferase</keyword>
<feature type="active site" evidence="4">
    <location>
        <position position="69"/>
    </location>
</feature>
<evidence type="ECO:0000313" key="8">
    <source>
        <dbReference type="Proteomes" id="UP000013827"/>
    </source>
</evidence>
<dbReference type="GeneID" id="17272802"/>
<dbReference type="InterPro" id="IPR018117">
    <property type="entry name" value="C5_DNA_meth_AS"/>
</dbReference>